<dbReference type="GO" id="GO:0005198">
    <property type="term" value="F:structural molecule activity"/>
    <property type="evidence" value="ECO:0007669"/>
    <property type="project" value="InterPro"/>
</dbReference>
<dbReference type="InterPro" id="IPR016184">
    <property type="entry name" value="Capsid/spike_ssDNA_virus"/>
</dbReference>
<feature type="compositionally biased region" description="Basic and acidic residues" evidence="1">
    <location>
        <begin position="80"/>
        <end position="94"/>
    </location>
</feature>
<dbReference type="InterPro" id="IPR036952">
    <property type="entry name" value="VP1/VP2"/>
</dbReference>
<feature type="compositionally biased region" description="Low complexity" evidence="1">
    <location>
        <begin position="39"/>
        <end position="51"/>
    </location>
</feature>
<feature type="region of interest" description="Disordered" evidence="1">
    <location>
        <begin position="1"/>
        <end position="121"/>
    </location>
</feature>
<reference evidence="2 3" key="1">
    <citation type="journal article" date="2022" name="Arch. Virol.">
        <title>A novel parvovirus (family Parvoviridae) in a freshwater fish, zander (Sander lucioperca).</title>
        <authorList>
            <person name="Reuter G."/>
            <person name="Boros A."/>
            <person name="Matics R."/>
            <person name="Altan E."/>
            <person name="Delwart E."/>
            <person name="Pankovics P."/>
        </authorList>
    </citation>
    <scope>NUCLEOTIDE SEQUENCE [LARGE SCALE GENOMIC DNA]</scope>
    <source>
        <strain evidence="3">zander/M5/2015/HUN</strain>
    </source>
</reference>
<feature type="compositionally biased region" description="Gly residues" evidence="1">
    <location>
        <begin position="26"/>
        <end position="38"/>
    </location>
</feature>
<dbReference type="EMBL" id="OK236393">
    <property type="protein sequence ID" value="UNJ12756.1"/>
    <property type="molecule type" value="Genomic_DNA"/>
</dbReference>
<evidence type="ECO:0000313" key="3">
    <source>
        <dbReference type="Proteomes" id="UP001157420"/>
    </source>
</evidence>
<accession>A0AA49H241</accession>
<sequence length="582" mass="63066">MSGPSKRNIHFINKARANSAGAPDAGAGGGGGGTGPGNPGSSSRSSSGPGKSARKRGAPEAEETGHATPNKKAFGPDNNPGRDNEVGDADRDPGEGGSGGEGGGAGPLAAPTEGGGGGGITKMMSAGVNTFTPYDDGFEVTKTINVALPSPVIDVYKVTNGISRTQQFSVMHTDWNLLDWNDFPSVLDQDMLSYIVNTYTEWSPVEYGVMLDGLRVTTRVTLGSNTTYALDPSGTVDVAIRERGSIPWMMWGSRRKIDGVTHERWIGREPWKYSLPPKYGYIMDWGHSTDRLQEPIYVVERGVVLRMGSTDTMTFGGHFGESTSITNRIIRGFLTDPINCYMPKNHTEMATIMAQLWVGDLPFHPMAQAVGDLTTEIPVRKGTSKQQRMYQQPFPANSTDEVIPDVKYDRMMNCESIATHIGGDAGGQTPGDVNRHVTDPFEARPNLKSMRWVGGGSGNYPNMLMPIVVPKPMECTVHHTRLSNSCVVDQPPPQILVRLRPVVIDTDTLLNQTATLQMKLHIKWRAKKIMKNWHDLHTAPVWVSPEEGYHYTPDSGLAPLTLRPPVGPTALPGHIGNSAPLF</sequence>
<keyword evidence="3" id="KW-1185">Reference proteome</keyword>
<name>A0AA49H241_9VIRU</name>
<evidence type="ECO:0000313" key="2">
    <source>
        <dbReference type="EMBL" id="UNJ12756.1"/>
    </source>
</evidence>
<feature type="compositionally biased region" description="Low complexity" evidence="1">
    <location>
        <begin position="15"/>
        <end position="25"/>
    </location>
</feature>
<protein>
    <submittedName>
        <fullName evidence="2">VP1 protein</fullName>
    </submittedName>
</protein>
<dbReference type="Proteomes" id="UP001157420">
    <property type="component" value="Segment"/>
</dbReference>
<dbReference type="SUPFAM" id="SSF88645">
    <property type="entry name" value="ssDNA viruses"/>
    <property type="match status" value="1"/>
</dbReference>
<dbReference type="GO" id="GO:0019028">
    <property type="term" value="C:viral capsid"/>
    <property type="evidence" value="ECO:0007669"/>
    <property type="project" value="InterPro"/>
</dbReference>
<proteinExistence type="predicted"/>
<feature type="compositionally biased region" description="Gly residues" evidence="1">
    <location>
        <begin position="95"/>
        <end position="106"/>
    </location>
</feature>
<dbReference type="KEGG" id="vg:80544510"/>
<organism evidence="2 3">
    <name type="scientific">zander parvovirus</name>
    <dbReference type="NCBI Taxonomy" id="3071220"/>
    <lineage>
        <taxon>Viruses</taxon>
        <taxon>Monodnaviria</taxon>
        <taxon>Shotokuvirae</taxon>
        <taxon>Cossaviricota</taxon>
        <taxon>Quintoviricetes</taxon>
        <taxon>Piccovirales</taxon>
        <taxon>Parvoviridae</taxon>
        <taxon>Parvovirinae</taxon>
        <taxon>Sandeparvovirus</taxon>
        <taxon>Sandeparvovirus perciform1</taxon>
    </lineage>
</organism>
<dbReference type="Gene3D" id="2.170.30.10">
    <property type="entry name" value="Parvovirus coat protein VP1/VP2"/>
    <property type="match status" value="1"/>
</dbReference>
<evidence type="ECO:0000256" key="1">
    <source>
        <dbReference type="SAM" id="MobiDB-lite"/>
    </source>
</evidence>